<evidence type="ECO:0000256" key="1">
    <source>
        <dbReference type="ARBA" id="ARBA00023172"/>
    </source>
</evidence>
<dbReference type="RefSeq" id="WP_258295818.1">
    <property type="nucleotide sequence ID" value="NZ_JANKJG010000015.1"/>
</dbReference>
<protein>
    <recommendedName>
        <fullName evidence="4">Tyr recombinase domain-containing protein</fullName>
    </recommendedName>
</protein>
<gene>
    <name evidence="2" type="ORF">NTA49_16015</name>
</gene>
<accession>A0ABT1Z4I3</accession>
<name>A0ABT1Z4I3_9RHOB</name>
<comment type="caution">
    <text evidence="2">The sequence shown here is derived from an EMBL/GenBank/DDBJ whole genome shotgun (WGS) entry which is preliminary data.</text>
</comment>
<organism evidence="2 3">
    <name type="scientific">Pseudosulfitobacter koreensis</name>
    <dbReference type="NCBI Taxonomy" id="2968472"/>
    <lineage>
        <taxon>Bacteria</taxon>
        <taxon>Pseudomonadati</taxon>
        <taxon>Pseudomonadota</taxon>
        <taxon>Alphaproteobacteria</taxon>
        <taxon>Rhodobacterales</taxon>
        <taxon>Roseobacteraceae</taxon>
        <taxon>Pseudosulfitobacter</taxon>
    </lineage>
</organism>
<dbReference type="Proteomes" id="UP001165396">
    <property type="component" value="Unassembled WGS sequence"/>
</dbReference>
<dbReference type="Gene3D" id="1.10.443.10">
    <property type="entry name" value="Intergrase catalytic core"/>
    <property type="match status" value="1"/>
</dbReference>
<evidence type="ECO:0008006" key="4">
    <source>
        <dbReference type="Google" id="ProtNLM"/>
    </source>
</evidence>
<dbReference type="InterPro" id="IPR013762">
    <property type="entry name" value="Integrase-like_cat_sf"/>
</dbReference>
<dbReference type="EMBL" id="JANKJG010000015">
    <property type="protein sequence ID" value="MCR8828047.1"/>
    <property type="molecule type" value="Genomic_DNA"/>
</dbReference>
<evidence type="ECO:0000313" key="3">
    <source>
        <dbReference type="Proteomes" id="UP001165396"/>
    </source>
</evidence>
<evidence type="ECO:0000313" key="2">
    <source>
        <dbReference type="EMBL" id="MCR8828047.1"/>
    </source>
</evidence>
<keyword evidence="1" id="KW-0233">DNA recombination</keyword>
<dbReference type="InterPro" id="IPR011010">
    <property type="entry name" value="DNA_brk_join_enz"/>
</dbReference>
<reference evidence="2" key="1">
    <citation type="submission" date="2022-07" db="EMBL/GenBank/DDBJ databases">
        <title>Pseudosulfitobacter sp. strain AP-MA-4, whole genome sequence.</title>
        <authorList>
            <person name="Jiang Y."/>
        </authorList>
    </citation>
    <scope>NUCLEOTIDE SEQUENCE</scope>
    <source>
        <strain evidence="2">AP-MA-4</strain>
    </source>
</reference>
<dbReference type="SUPFAM" id="SSF56349">
    <property type="entry name" value="DNA breaking-rejoining enzymes"/>
    <property type="match status" value="1"/>
</dbReference>
<sequence length="439" mass="47767">MNAHLAMLADVRSGEPTQPVPGISALTEHLRERMAAVGDAAFQEFAYLQQVAAETWGPERTSHFAIVLRKARVAPKAPKVSRWKMASTVIDRLPADWQTSLRAVAERSEAGQTKSGLPILSSDYLGAVTTALCRYVEYARSRGVALVPSGSDLHCYALWLTDPANAEHGVSVRAAADYLSRIKAGLAIIAPSAVSSAREFVCRYWREKGRAGGSPTKTGNQLVGAVAIYDLGFRQIEEARSKSVRGVRAATIFRNGLILVLGTALPQRARALSALEAGTTLWVEQPDRLHVRIPARMLKRREDQKAGDPFDIVWHNARLVAALEEYRRSYRPLFDEGACLFPSVHAPGQSISEGRIGQLSAEITDKEFGVRIPIHRLRDNVGTDAAENLVGGRLATKALLDHADIGTGDHYDHSTAAKVAAEFGDYIDSCRTTPTDLAL</sequence>
<proteinExistence type="predicted"/>
<keyword evidence="3" id="KW-1185">Reference proteome</keyword>